<dbReference type="PIRSF" id="PIRSF000446">
    <property type="entry name" value="Mct"/>
    <property type="match status" value="1"/>
</dbReference>
<keyword evidence="3" id="KW-0808">Transferase</keyword>
<evidence type="ECO:0000313" key="7">
    <source>
        <dbReference type="EMBL" id="SUZ98276.1"/>
    </source>
</evidence>
<dbReference type="InterPro" id="IPR016036">
    <property type="entry name" value="Malonyl_transacylase_ACP-bd"/>
</dbReference>
<protein>
    <recommendedName>
        <fullName evidence="2">[acyl-carrier-protein] S-malonyltransferase</fullName>
        <ecNumber evidence="2">2.3.1.39</ecNumber>
    </recommendedName>
</protein>
<comment type="catalytic activity">
    <reaction evidence="5">
        <text>holo-[ACP] + malonyl-CoA = malonyl-[ACP] + CoA</text>
        <dbReference type="Rhea" id="RHEA:41792"/>
        <dbReference type="Rhea" id="RHEA-COMP:9623"/>
        <dbReference type="Rhea" id="RHEA-COMP:9685"/>
        <dbReference type="ChEBI" id="CHEBI:57287"/>
        <dbReference type="ChEBI" id="CHEBI:57384"/>
        <dbReference type="ChEBI" id="CHEBI:64479"/>
        <dbReference type="ChEBI" id="CHEBI:78449"/>
        <dbReference type="EC" id="2.3.1.39"/>
    </reaction>
</comment>
<dbReference type="GO" id="GO:0005829">
    <property type="term" value="C:cytosol"/>
    <property type="evidence" value="ECO:0007669"/>
    <property type="project" value="TreeGrafter"/>
</dbReference>
<dbReference type="PANTHER" id="PTHR42681:SF1">
    <property type="entry name" value="MALONYL-COA-ACYL CARRIER PROTEIN TRANSACYLASE, MITOCHONDRIAL"/>
    <property type="match status" value="1"/>
</dbReference>
<gene>
    <name evidence="7" type="ORF">METZ01_LOCUS51130</name>
</gene>
<evidence type="ECO:0000256" key="3">
    <source>
        <dbReference type="ARBA" id="ARBA00022679"/>
    </source>
</evidence>
<dbReference type="SMART" id="SM00827">
    <property type="entry name" value="PKS_AT"/>
    <property type="match status" value="1"/>
</dbReference>
<sequence>MALNNFSIVFPGQGSQYPGMLVQYIENLPLFKSTFNKSSDLLGTDLIRLLKQGSKEDLSKTEITQPLMLTSNIALWNQISSLVEKPICLAGHSVGEYAALVAADVLSFEDALSLVIERSRLMQAAVPMGEGGIAAIIGLEEININKICSKISQNPDYLVSAANLNSYNQIVISGTKEGINKAIQECKASGAKRAIPLPMSVPAHCMLMKGAADKFSDSLEKVKFSEPKIPVIHNVDSLLETNPERIKTKLIEQIYNPVRWLDTIKSMTEMKVTTIIECGPSKVLCGLIKRISSEIETIDLDSFDNYLNLSNAERV</sequence>
<dbReference type="InterPro" id="IPR050858">
    <property type="entry name" value="Mal-CoA-ACP_Trans/PKS_FabD"/>
</dbReference>
<evidence type="ECO:0000259" key="6">
    <source>
        <dbReference type="SMART" id="SM00827"/>
    </source>
</evidence>
<dbReference type="GO" id="GO:0006633">
    <property type="term" value="P:fatty acid biosynthetic process"/>
    <property type="evidence" value="ECO:0007669"/>
    <property type="project" value="TreeGrafter"/>
</dbReference>
<proteinExistence type="inferred from homology"/>
<dbReference type="GO" id="GO:0004314">
    <property type="term" value="F:[acyl-carrier-protein] S-malonyltransferase activity"/>
    <property type="evidence" value="ECO:0007669"/>
    <property type="project" value="UniProtKB-EC"/>
</dbReference>
<dbReference type="InterPro" id="IPR004410">
    <property type="entry name" value="Malonyl_CoA-ACP_transAc_FabD"/>
</dbReference>
<dbReference type="InterPro" id="IPR014043">
    <property type="entry name" value="Acyl_transferase_dom"/>
</dbReference>
<keyword evidence="4" id="KW-0012">Acyltransferase</keyword>
<dbReference type="InterPro" id="IPR016035">
    <property type="entry name" value="Acyl_Trfase/lysoPLipase"/>
</dbReference>
<dbReference type="Gene3D" id="3.40.366.10">
    <property type="entry name" value="Malonyl-Coenzyme A Acyl Carrier Protein, domain 2"/>
    <property type="match status" value="1"/>
</dbReference>
<dbReference type="EMBL" id="UINC01002588">
    <property type="protein sequence ID" value="SUZ98276.1"/>
    <property type="molecule type" value="Genomic_DNA"/>
</dbReference>
<evidence type="ECO:0000256" key="5">
    <source>
        <dbReference type="ARBA" id="ARBA00048462"/>
    </source>
</evidence>
<dbReference type="AlphaFoldDB" id="A0A381S2E3"/>
<dbReference type="SUPFAM" id="SSF55048">
    <property type="entry name" value="Probable ACP-binding domain of malonyl-CoA ACP transacylase"/>
    <property type="match status" value="1"/>
</dbReference>
<dbReference type="NCBIfam" id="TIGR00128">
    <property type="entry name" value="fabD"/>
    <property type="match status" value="1"/>
</dbReference>
<dbReference type="PANTHER" id="PTHR42681">
    <property type="entry name" value="MALONYL-COA-ACYL CARRIER PROTEIN TRANSACYLASE, MITOCHONDRIAL"/>
    <property type="match status" value="1"/>
</dbReference>
<evidence type="ECO:0000256" key="1">
    <source>
        <dbReference type="ARBA" id="ARBA00008217"/>
    </source>
</evidence>
<dbReference type="InterPro" id="IPR024925">
    <property type="entry name" value="Malonyl_CoA-ACP_transAc"/>
</dbReference>
<comment type="similarity">
    <text evidence="1">Belongs to the FabD family.</text>
</comment>
<evidence type="ECO:0000256" key="2">
    <source>
        <dbReference type="ARBA" id="ARBA00013258"/>
    </source>
</evidence>
<accession>A0A381S2E3</accession>
<organism evidence="7">
    <name type="scientific">marine metagenome</name>
    <dbReference type="NCBI Taxonomy" id="408172"/>
    <lineage>
        <taxon>unclassified sequences</taxon>
        <taxon>metagenomes</taxon>
        <taxon>ecological metagenomes</taxon>
    </lineage>
</organism>
<name>A0A381S2E3_9ZZZZ</name>
<dbReference type="SUPFAM" id="SSF52151">
    <property type="entry name" value="FabD/lysophospholipase-like"/>
    <property type="match status" value="1"/>
</dbReference>
<feature type="domain" description="Malonyl-CoA:ACP transacylase (MAT)" evidence="6">
    <location>
        <begin position="9"/>
        <end position="314"/>
    </location>
</feature>
<dbReference type="FunFam" id="3.30.70.250:FF:000001">
    <property type="entry name" value="Malonyl CoA-acyl carrier protein transacylase"/>
    <property type="match status" value="1"/>
</dbReference>
<dbReference type="InterPro" id="IPR001227">
    <property type="entry name" value="Ac_transferase_dom_sf"/>
</dbReference>
<dbReference type="EC" id="2.3.1.39" evidence="2"/>
<dbReference type="Pfam" id="PF00698">
    <property type="entry name" value="Acyl_transf_1"/>
    <property type="match status" value="1"/>
</dbReference>
<evidence type="ECO:0000256" key="4">
    <source>
        <dbReference type="ARBA" id="ARBA00023315"/>
    </source>
</evidence>
<reference evidence="7" key="1">
    <citation type="submission" date="2018-05" db="EMBL/GenBank/DDBJ databases">
        <authorList>
            <person name="Lanie J.A."/>
            <person name="Ng W.-L."/>
            <person name="Kazmierczak K.M."/>
            <person name="Andrzejewski T.M."/>
            <person name="Davidsen T.M."/>
            <person name="Wayne K.J."/>
            <person name="Tettelin H."/>
            <person name="Glass J.I."/>
            <person name="Rusch D."/>
            <person name="Podicherti R."/>
            <person name="Tsui H.-C.T."/>
            <person name="Winkler M.E."/>
        </authorList>
    </citation>
    <scope>NUCLEOTIDE SEQUENCE</scope>
</reference>
<dbReference type="Gene3D" id="3.30.70.250">
    <property type="entry name" value="Malonyl-CoA ACP transacylase, ACP-binding"/>
    <property type="match status" value="1"/>
</dbReference>